<accession>A0AAJ0UEF5</accession>
<dbReference type="Proteomes" id="UP001296967">
    <property type="component" value="Unassembled WGS sequence"/>
</dbReference>
<reference evidence="1" key="2">
    <citation type="journal article" date="2020" name="Microorganisms">
        <title>Osmotic Adaptation and Compatible Solute Biosynthesis of Phototrophic Bacteria as Revealed from Genome Analyses.</title>
        <authorList>
            <person name="Imhoff J.F."/>
            <person name="Rahn T."/>
            <person name="Kunzel S."/>
            <person name="Keller A."/>
            <person name="Neulinger S.C."/>
        </authorList>
    </citation>
    <scope>NUCLEOTIDE SEQUENCE</scope>
    <source>
        <strain evidence="1">DSM 4395</strain>
    </source>
</reference>
<dbReference type="RefSeq" id="WP_201244242.1">
    <property type="nucleotide sequence ID" value="NZ_NHSF01000025.1"/>
</dbReference>
<evidence type="ECO:0000313" key="2">
    <source>
        <dbReference type="Proteomes" id="UP001296967"/>
    </source>
</evidence>
<keyword evidence="2" id="KW-1185">Reference proteome</keyword>
<evidence type="ECO:0000313" key="1">
    <source>
        <dbReference type="EMBL" id="MBK5929826.1"/>
    </source>
</evidence>
<dbReference type="EMBL" id="NHSF01000025">
    <property type="protein sequence ID" value="MBK5929826.1"/>
    <property type="molecule type" value="Genomic_DNA"/>
</dbReference>
<name>A0AAJ0UEF5_HALSE</name>
<sequence length="100" mass="11510">MKDKVLAAASQRILFLPHAIRQISRLERMISTEEIRDAIFHGEIIEEYPEDVRGESCLVLYAAGQRPVHVVCAPRAEYLAVITAYRPSPDKWSDDFRVRK</sequence>
<dbReference type="InterPro" id="IPR025354">
    <property type="entry name" value="DUF4258"/>
</dbReference>
<proteinExistence type="predicted"/>
<protein>
    <recommendedName>
        <fullName evidence="3">DUF4258 domain-containing protein</fullName>
    </recommendedName>
</protein>
<dbReference type="Pfam" id="PF14076">
    <property type="entry name" value="DUF4258"/>
    <property type="match status" value="1"/>
</dbReference>
<evidence type="ECO:0008006" key="3">
    <source>
        <dbReference type="Google" id="ProtNLM"/>
    </source>
</evidence>
<organism evidence="1 2">
    <name type="scientific">Halochromatium salexigens</name>
    <name type="common">Chromatium salexigens</name>
    <dbReference type="NCBI Taxonomy" id="49447"/>
    <lineage>
        <taxon>Bacteria</taxon>
        <taxon>Pseudomonadati</taxon>
        <taxon>Pseudomonadota</taxon>
        <taxon>Gammaproteobacteria</taxon>
        <taxon>Chromatiales</taxon>
        <taxon>Chromatiaceae</taxon>
        <taxon>Halochromatium</taxon>
    </lineage>
</organism>
<gene>
    <name evidence="1" type="ORF">CCR82_04585</name>
</gene>
<dbReference type="AlphaFoldDB" id="A0AAJ0UEF5"/>
<reference evidence="1" key="1">
    <citation type="submission" date="2017-05" db="EMBL/GenBank/DDBJ databases">
        <authorList>
            <person name="Imhoff J.F."/>
            <person name="Rahn T."/>
            <person name="Kuenzel S."/>
            <person name="Neulinger S.C."/>
        </authorList>
    </citation>
    <scope>NUCLEOTIDE SEQUENCE</scope>
    <source>
        <strain evidence="1">DSM 4395</strain>
    </source>
</reference>
<comment type="caution">
    <text evidence="1">The sequence shown here is derived from an EMBL/GenBank/DDBJ whole genome shotgun (WGS) entry which is preliminary data.</text>
</comment>